<dbReference type="EMBL" id="JBHTOC010000005">
    <property type="protein sequence ID" value="MFD1429474.1"/>
    <property type="molecule type" value="Genomic_DNA"/>
</dbReference>
<dbReference type="SUPFAM" id="SSF55347">
    <property type="entry name" value="Glyceraldehyde-3-phosphate dehydrogenase-like, C-terminal domain"/>
    <property type="match status" value="1"/>
</dbReference>
<keyword evidence="3" id="KW-1185">Reference proteome</keyword>
<comment type="caution">
    <text evidence="2">The sequence shown here is derived from an EMBL/GenBank/DDBJ whole genome shotgun (WGS) entry which is preliminary data.</text>
</comment>
<dbReference type="SUPFAM" id="SSF51735">
    <property type="entry name" value="NAD(P)-binding Rossmann-fold domains"/>
    <property type="match status" value="1"/>
</dbReference>
<evidence type="ECO:0000313" key="3">
    <source>
        <dbReference type="Proteomes" id="UP001597196"/>
    </source>
</evidence>
<dbReference type="Pfam" id="PF01408">
    <property type="entry name" value="GFO_IDH_MocA"/>
    <property type="match status" value="1"/>
</dbReference>
<evidence type="ECO:0000259" key="1">
    <source>
        <dbReference type="Pfam" id="PF01408"/>
    </source>
</evidence>
<feature type="domain" description="Gfo/Idh/MocA-like oxidoreductase N-terminal" evidence="1">
    <location>
        <begin position="2"/>
        <end position="109"/>
    </location>
</feature>
<gene>
    <name evidence="2" type="ORF">ACFQ4P_04320</name>
</gene>
<dbReference type="InterPro" id="IPR000683">
    <property type="entry name" value="Gfo/Idh/MocA-like_OxRdtase_N"/>
</dbReference>
<accession>A0ABW4CHJ7</accession>
<proteinExistence type="predicted"/>
<dbReference type="PANTHER" id="PTHR43054">
    <property type="match status" value="1"/>
</dbReference>
<sequence length="325" mass="35088">MKLGVIGTNWISEQFVAAATASGLYQLTAVYSRRLDTAEKFIAKTAPARAYVDLGAFLAADFDVLYIASPNSLHASQTIAGLNAGKHVICEKPMVADLGELAALEKTRATHPTLLVFEAARHLYDPNFAVIKDYVQKQPISGATLSYVKYSSRYDAYLAGEQPNVFSPAFAGGALMDLGVYLVYAAVAWFGVPNTAQYLPHLLASGVDGDGVARFVYDDFAVTMLCGKTTNSYAPSEIYSGRATLSFDSPGELNSLALIDGARQDLTQPKDDNPMADEVRVFAQAIAAGDQAFAQRQFDLATQVHTLMWQLRQQAGIHFPGDPVN</sequence>
<name>A0ABW4CHJ7_9LACO</name>
<dbReference type="PANTHER" id="PTHR43054:SF1">
    <property type="entry name" value="SCYLLO-INOSITOL 2-DEHYDROGENASE (NADP(+)) IOLU"/>
    <property type="match status" value="1"/>
</dbReference>
<dbReference type="Gene3D" id="3.30.360.10">
    <property type="entry name" value="Dihydrodipicolinate Reductase, domain 2"/>
    <property type="match status" value="1"/>
</dbReference>
<dbReference type="Proteomes" id="UP001597196">
    <property type="component" value="Unassembled WGS sequence"/>
</dbReference>
<evidence type="ECO:0000313" key="2">
    <source>
        <dbReference type="EMBL" id="MFD1429474.1"/>
    </source>
</evidence>
<reference evidence="3" key="1">
    <citation type="journal article" date="2019" name="Int. J. Syst. Evol. Microbiol.">
        <title>The Global Catalogue of Microorganisms (GCM) 10K type strain sequencing project: providing services to taxonomists for standard genome sequencing and annotation.</title>
        <authorList>
            <consortium name="The Broad Institute Genomics Platform"/>
            <consortium name="The Broad Institute Genome Sequencing Center for Infectious Disease"/>
            <person name="Wu L."/>
            <person name="Ma J."/>
        </authorList>
    </citation>
    <scope>NUCLEOTIDE SEQUENCE [LARGE SCALE GENOMIC DNA]</scope>
    <source>
        <strain evidence="3">CCM 8980</strain>
    </source>
</reference>
<organism evidence="2 3">
    <name type="scientific">Lacticaseibacillus mingshuiensis</name>
    <dbReference type="NCBI Taxonomy" id="2799574"/>
    <lineage>
        <taxon>Bacteria</taxon>
        <taxon>Bacillati</taxon>
        <taxon>Bacillota</taxon>
        <taxon>Bacilli</taxon>
        <taxon>Lactobacillales</taxon>
        <taxon>Lactobacillaceae</taxon>
        <taxon>Lacticaseibacillus</taxon>
    </lineage>
</organism>
<dbReference type="InterPro" id="IPR036291">
    <property type="entry name" value="NAD(P)-bd_dom_sf"/>
</dbReference>
<protein>
    <submittedName>
        <fullName evidence="2">Gfo/Idh/MocA family protein</fullName>
    </submittedName>
</protein>
<dbReference type="RefSeq" id="WP_225877915.1">
    <property type="nucleotide sequence ID" value="NZ_BOLQ01000009.1"/>
</dbReference>
<dbReference type="Gene3D" id="3.40.50.720">
    <property type="entry name" value="NAD(P)-binding Rossmann-like Domain"/>
    <property type="match status" value="1"/>
</dbReference>